<feature type="modified residue" description="4-aspartylphosphate" evidence="8">
    <location>
        <position position="387"/>
    </location>
</feature>
<evidence type="ECO:0000256" key="1">
    <source>
        <dbReference type="ARBA" id="ARBA00000085"/>
    </source>
</evidence>
<dbReference type="PROSITE" id="PS50110">
    <property type="entry name" value="RESPONSE_REGULATORY"/>
    <property type="match status" value="1"/>
</dbReference>
<keyword evidence="9" id="KW-0472">Membrane</keyword>
<dbReference type="Pfam" id="PF02518">
    <property type="entry name" value="HATPase_c"/>
    <property type="match status" value="1"/>
</dbReference>
<comment type="function">
    <text evidence="7">May play the central regulatory role in sporulation. It may be an element of the effector pathway responsible for the activation of sporulation genes in response to nutritional stress. Spo0A may act in concert with spo0H (a sigma factor) to control the expression of some genes that are critical to the sporulation process.</text>
</comment>
<dbReference type="SMART" id="SM00388">
    <property type="entry name" value="HisKA"/>
    <property type="match status" value="1"/>
</dbReference>
<evidence type="ECO:0000259" key="11">
    <source>
        <dbReference type="PROSITE" id="PS50110"/>
    </source>
</evidence>
<dbReference type="Gene3D" id="1.10.287.130">
    <property type="match status" value="1"/>
</dbReference>
<dbReference type="PANTHER" id="PTHR45339">
    <property type="entry name" value="HYBRID SIGNAL TRANSDUCTION HISTIDINE KINASE J"/>
    <property type="match status" value="1"/>
</dbReference>
<dbReference type="InterPro" id="IPR005467">
    <property type="entry name" value="His_kinase_dom"/>
</dbReference>
<dbReference type="InterPro" id="IPR003594">
    <property type="entry name" value="HATPase_dom"/>
</dbReference>
<evidence type="ECO:0000256" key="2">
    <source>
        <dbReference type="ARBA" id="ARBA00012438"/>
    </source>
</evidence>
<dbReference type="SUPFAM" id="SSF52172">
    <property type="entry name" value="CheY-like"/>
    <property type="match status" value="1"/>
</dbReference>
<dbReference type="PRINTS" id="PR00344">
    <property type="entry name" value="BCTRLSENSOR"/>
</dbReference>
<dbReference type="CDD" id="cd16922">
    <property type="entry name" value="HATPase_EvgS-ArcB-TorS-like"/>
    <property type="match status" value="1"/>
</dbReference>
<protein>
    <recommendedName>
        <fullName evidence="3">Stage 0 sporulation protein A homolog</fullName>
        <ecNumber evidence="2">2.7.13.3</ecNumber>
    </recommendedName>
</protein>
<dbReference type="Proteomes" id="UP001600894">
    <property type="component" value="Unassembled WGS sequence"/>
</dbReference>
<keyword evidence="13" id="KW-1185">Reference proteome</keyword>
<comment type="catalytic activity">
    <reaction evidence="1">
        <text>ATP + protein L-histidine = ADP + protein N-phospho-L-histidine.</text>
        <dbReference type="EC" id="2.7.13.3"/>
    </reaction>
</comment>
<dbReference type="InterPro" id="IPR036890">
    <property type="entry name" value="HATPase_C_sf"/>
</dbReference>
<evidence type="ECO:0000259" key="10">
    <source>
        <dbReference type="PROSITE" id="PS50109"/>
    </source>
</evidence>
<keyword evidence="6" id="KW-0902">Two-component regulatory system</keyword>
<dbReference type="Pfam" id="PF00072">
    <property type="entry name" value="Response_reg"/>
    <property type="match status" value="1"/>
</dbReference>
<dbReference type="SMART" id="SM00448">
    <property type="entry name" value="REC"/>
    <property type="match status" value="1"/>
</dbReference>
<evidence type="ECO:0000256" key="8">
    <source>
        <dbReference type="PROSITE-ProRule" id="PRU00169"/>
    </source>
</evidence>
<keyword evidence="5" id="KW-0808">Transferase</keyword>
<dbReference type="Gene3D" id="3.40.50.2300">
    <property type="match status" value="1"/>
</dbReference>
<feature type="domain" description="Response regulatory" evidence="11">
    <location>
        <begin position="335"/>
        <end position="457"/>
    </location>
</feature>
<dbReference type="SMART" id="SM00387">
    <property type="entry name" value="HATPase_c"/>
    <property type="match status" value="1"/>
</dbReference>
<gene>
    <name evidence="12" type="ORF">F130042H8_21600</name>
</gene>
<evidence type="ECO:0000256" key="7">
    <source>
        <dbReference type="ARBA" id="ARBA00024867"/>
    </source>
</evidence>
<evidence type="ECO:0000256" key="9">
    <source>
        <dbReference type="SAM" id="Phobius"/>
    </source>
</evidence>
<dbReference type="CDD" id="cd00082">
    <property type="entry name" value="HisKA"/>
    <property type="match status" value="1"/>
</dbReference>
<sequence>MNKAVQNLNSDYVDQVISQNTDYGTPPFSLVRVFNEYPWLVLLLGVSAAAITTGMVWARAQRRYRGRLVKALDQANAANRAKSEFLSNMSHDIRTPINGIMGMLDIAGRNLDDPAKTEDCLNKIHGAAGYLLSLLNDVLDMAKLESGKTEIIREDFRVEEVLDTCVTITRGQMSGRNLEFVKNFGGFIGERVTGNPRQLRQILLNLLSNAVKYTEDGGRIRFAAEGRDLPGEDKIEYTFTVEDNGIGMSQEFMEHLFEAFTQEKRQARTTYQGTGLGMAITKGLVEENKGVIEVESHPGEGSCFTVCITFERAKEQTHPDDGNPPPRERSIEGMHLLLAEDNELNREIGVSLLEGEGASVASAKDGREAVQLFRKAPEGTFDAILMDIMMPVMDGIEASKAIRSMDDRPDGRNIPIIAMTANAFADDREQTRAAGIDVHLTKPIDMPLVCETLNNLIRKRKRNE</sequence>
<proteinExistence type="predicted"/>
<keyword evidence="4 8" id="KW-0597">Phosphoprotein</keyword>
<keyword evidence="9" id="KW-1133">Transmembrane helix</keyword>
<keyword evidence="9" id="KW-0812">Transmembrane</keyword>
<keyword evidence="5" id="KW-0418">Kinase</keyword>
<evidence type="ECO:0000256" key="5">
    <source>
        <dbReference type="ARBA" id="ARBA00022777"/>
    </source>
</evidence>
<evidence type="ECO:0000313" key="13">
    <source>
        <dbReference type="Proteomes" id="UP001600894"/>
    </source>
</evidence>
<dbReference type="EMBL" id="BAABXL010000001">
    <property type="protein sequence ID" value="GAA6269100.1"/>
    <property type="molecule type" value="Genomic_DNA"/>
</dbReference>
<feature type="transmembrane region" description="Helical" evidence="9">
    <location>
        <begin position="37"/>
        <end position="58"/>
    </location>
</feature>
<dbReference type="InterPro" id="IPR003661">
    <property type="entry name" value="HisK_dim/P_dom"/>
</dbReference>
<evidence type="ECO:0000256" key="3">
    <source>
        <dbReference type="ARBA" id="ARBA00018672"/>
    </source>
</evidence>
<dbReference type="Pfam" id="PF00512">
    <property type="entry name" value="HisKA"/>
    <property type="match status" value="1"/>
</dbReference>
<dbReference type="EC" id="2.7.13.3" evidence="2"/>
<dbReference type="InterPro" id="IPR001789">
    <property type="entry name" value="Sig_transdc_resp-reg_receiver"/>
</dbReference>
<comment type="caution">
    <text evidence="12">The sequence shown here is derived from an EMBL/GenBank/DDBJ whole genome shotgun (WGS) entry which is preliminary data.</text>
</comment>
<dbReference type="InterPro" id="IPR004358">
    <property type="entry name" value="Sig_transdc_His_kin-like_C"/>
</dbReference>
<name>A0ABQ0AYJ8_9FIRM</name>
<dbReference type="InterPro" id="IPR011006">
    <property type="entry name" value="CheY-like_superfamily"/>
</dbReference>
<organism evidence="12 13">
    <name type="scientific">Enterocloster alcoholdehydrogenati</name>
    <dbReference type="NCBI Taxonomy" id="2547410"/>
    <lineage>
        <taxon>Bacteria</taxon>
        <taxon>Bacillati</taxon>
        <taxon>Bacillota</taxon>
        <taxon>Clostridia</taxon>
        <taxon>Lachnospirales</taxon>
        <taxon>Lachnospiraceae</taxon>
        <taxon>Enterocloster</taxon>
    </lineage>
</organism>
<dbReference type="PANTHER" id="PTHR45339:SF5">
    <property type="entry name" value="HISTIDINE KINASE"/>
    <property type="match status" value="1"/>
</dbReference>
<evidence type="ECO:0000256" key="4">
    <source>
        <dbReference type="ARBA" id="ARBA00022553"/>
    </source>
</evidence>
<evidence type="ECO:0000256" key="6">
    <source>
        <dbReference type="ARBA" id="ARBA00023012"/>
    </source>
</evidence>
<dbReference type="CDD" id="cd17546">
    <property type="entry name" value="REC_hyHK_CKI1_RcsC-like"/>
    <property type="match status" value="1"/>
</dbReference>
<dbReference type="PROSITE" id="PS50109">
    <property type="entry name" value="HIS_KIN"/>
    <property type="match status" value="1"/>
</dbReference>
<reference evidence="12 13" key="1">
    <citation type="submission" date="2024-04" db="EMBL/GenBank/DDBJ databases">
        <title>Defined microbial consortia suppress multidrug-resistant proinflammatory Enterobacteriaceae via ecological control.</title>
        <authorList>
            <person name="Furuichi M."/>
            <person name="Kawaguchi T."/>
            <person name="Pust M."/>
            <person name="Yasuma K."/>
            <person name="Plichta D."/>
            <person name="Hasegawa N."/>
            <person name="Ohya T."/>
            <person name="Bhattarai S."/>
            <person name="Sasajima S."/>
            <person name="Aoto Y."/>
            <person name="Tuganbaev T."/>
            <person name="Yaginuma M."/>
            <person name="Ueda M."/>
            <person name="Okahashi N."/>
            <person name="Amafuji K."/>
            <person name="Kiridooshi Y."/>
            <person name="Sugita K."/>
            <person name="Strazar M."/>
            <person name="Skelly A."/>
            <person name="Suda W."/>
            <person name="Hattori M."/>
            <person name="Nakamoto N."/>
            <person name="Caballero S."/>
            <person name="Norman J."/>
            <person name="Olle B."/>
            <person name="Tanoue T."/>
            <person name="Arita M."/>
            <person name="Bucci V."/>
            <person name="Atarashi K."/>
            <person name="Xavier R."/>
            <person name="Honda K."/>
        </authorList>
    </citation>
    <scope>NUCLEOTIDE SEQUENCE [LARGE SCALE GENOMIC DNA]</scope>
    <source>
        <strain evidence="13">f13</strain>
    </source>
</reference>
<dbReference type="SUPFAM" id="SSF55874">
    <property type="entry name" value="ATPase domain of HSP90 chaperone/DNA topoisomerase II/histidine kinase"/>
    <property type="match status" value="1"/>
</dbReference>
<feature type="domain" description="Histidine kinase" evidence="10">
    <location>
        <begin position="88"/>
        <end position="312"/>
    </location>
</feature>
<dbReference type="SUPFAM" id="SSF47384">
    <property type="entry name" value="Homodimeric domain of signal transducing histidine kinase"/>
    <property type="match status" value="1"/>
</dbReference>
<dbReference type="InterPro" id="IPR036097">
    <property type="entry name" value="HisK_dim/P_sf"/>
</dbReference>
<accession>A0ABQ0AYJ8</accession>
<dbReference type="Gene3D" id="3.30.565.10">
    <property type="entry name" value="Histidine kinase-like ATPase, C-terminal domain"/>
    <property type="match status" value="1"/>
</dbReference>
<evidence type="ECO:0000313" key="12">
    <source>
        <dbReference type="EMBL" id="GAA6269100.1"/>
    </source>
</evidence>